<proteinExistence type="predicted"/>
<evidence type="ECO:0000313" key="3">
    <source>
        <dbReference type="Proteomes" id="UP000236842"/>
    </source>
</evidence>
<evidence type="ECO:0000259" key="1">
    <source>
        <dbReference type="Pfam" id="PF01936"/>
    </source>
</evidence>
<dbReference type="Pfam" id="PF01936">
    <property type="entry name" value="NYN"/>
    <property type="match status" value="1"/>
</dbReference>
<dbReference type="PANTHER" id="PTHR35458">
    <property type="entry name" value="SLR0755 PROTEIN"/>
    <property type="match status" value="1"/>
</dbReference>
<reference evidence="3" key="1">
    <citation type="submission" date="2017-09" db="EMBL/GenBank/DDBJ databases">
        <title>Depth-based differentiation of microbial function through sediment-hosted aquifers and enrichment of novel symbionts in the deep terrestrial subsurface.</title>
        <authorList>
            <person name="Probst A.J."/>
            <person name="Ladd B."/>
            <person name="Jarett J.K."/>
            <person name="Geller-Mcgrath D.E."/>
            <person name="Sieber C.M.K."/>
            <person name="Emerson J.B."/>
            <person name="Anantharaman K."/>
            <person name="Thomas B.C."/>
            <person name="Malmstrom R."/>
            <person name="Stieglmeier M."/>
            <person name="Klingl A."/>
            <person name="Woyke T."/>
            <person name="Ryan C.M."/>
            <person name="Banfield J.F."/>
        </authorList>
    </citation>
    <scope>NUCLEOTIDE SEQUENCE [LARGE SCALE GENOMIC DNA]</scope>
</reference>
<dbReference type="PANTHER" id="PTHR35458:SF8">
    <property type="entry name" value="SLR0650 PROTEIN"/>
    <property type="match status" value="1"/>
</dbReference>
<name>A0A2H9N403_9BACT</name>
<dbReference type="AlphaFoldDB" id="A0A2H9N403"/>
<evidence type="ECO:0000313" key="2">
    <source>
        <dbReference type="EMBL" id="PIX28626.1"/>
    </source>
</evidence>
<accession>A0A2H9N403</accession>
<comment type="caution">
    <text evidence="2">The sequence shown here is derived from an EMBL/GenBank/DDBJ whole genome shotgun (WGS) entry which is preliminary data.</text>
</comment>
<dbReference type="InterPro" id="IPR021139">
    <property type="entry name" value="NYN"/>
</dbReference>
<feature type="domain" description="NYN" evidence="1">
    <location>
        <begin position="4"/>
        <end position="172"/>
    </location>
</feature>
<dbReference type="EMBL" id="PFIJ01000044">
    <property type="protein sequence ID" value="PIX28626.1"/>
    <property type="molecule type" value="Genomic_DNA"/>
</dbReference>
<dbReference type="Proteomes" id="UP000236842">
    <property type="component" value="Unassembled WGS sequence"/>
</dbReference>
<sequence length="195" mass="22190">METILLIDFENFRKNAENVFFAAHVPKPIWYTYDFRGLFQKVLNGTHVDATIFYYARVTEHAATAKKSKELIQNRRLLKQHLERQGFRVITAGHVRGQQVTNSFLGLHNKLVFKEKGVDVRIAIDMILCVVDKLVQTIILGSSDSDLQPAITEVKRRGGTCIYLGFESNSNKGIAYNCGRAILIRDSEILDFAQK</sequence>
<gene>
    <name evidence="2" type="ORF">COZ64_02500</name>
</gene>
<dbReference type="InterPro" id="IPR047140">
    <property type="entry name" value="LabA"/>
</dbReference>
<organism evidence="2 3">
    <name type="scientific">Candidatus Brennerbacteria bacterium CG_4_8_14_3_um_filter_43_14</name>
    <dbReference type="NCBI Taxonomy" id="1974521"/>
    <lineage>
        <taxon>Bacteria</taxon>
        <taxon>Candidatus Brenneribacteriota</taxon>
    </lineage>
</organism>
<dbReference type="Gene3D" id="3.40.50.1010">
    <property type="entry name" value="5'-nuclease"/>
    <property type="match status" value="1"/>
</dbReference>
<protein>
    <recommendedName>
        <fullName evidence="1">NYN domain-containing protein</fullName>
    </recommendedName>
</protein>
<dbReference type="GO" id="GO:0004540">
    <property type="term" value="F:RNA nuclease activity"/>
    <property type="evidence" value="ECO:0007669"/>
    <property type="project" value="InterPro"/>
</dbReference>